<sequence length="118" mass="12327">MPRVHDEVVRRLAAACRTGEVIAIEAVLDPDAVAVCDSGGRVPAPIRPVQGAAKVARLLVVLLPGADLTIESVNGRAGLVIRRSGTAVAVIAVSRGEERATTLGVVLNPAKLRGWHRN</sequence>
<dbReference type="Proteomes" id="UP001595912">
    <property type="component" value="Unassembled WGS sequence"/>
</dbReference>
<dbReference type="EMBL" id="JBHSIU010000039">
    <property type="protein sequence ID" value="MFC5001772.1"/>
    <property type="molecule type" value="Genomic_DNA"/>
</dbReference>
<dbReference type="InterPro" id="IPR052704">
    <property type="entry name" value="ECF_Sigma-70_Domain"/>
</dbReference>
<protein>
    <submittedName>
        <fullName evidence="1">Siderophore-interacting protein</fullName>
    </submittedName>
</protein>
<evidence type="ECO:0000313" key="1">
    <source>
        <dbReference type="EMBL" id="MFC5001772.1"/>
    </source>
</evidence>
<accession>A0ABV9W3G7</accession>
<dbReference type="InterPro" id="IPR032710">
    <property type="entry name" value="NTF2-like_dom_sf"/>
</dbReference>
<reference evidence="2" key="1">
    <citation type="journal article" date="2019" name="Int. J. Syst. Evol. Microbiol.">
        <title>The Global Catalogue of Microorganisms (GCM) 10K type strain sequencing project: providing services to taxonomists for standard genome sequencing and annotation.</title>
        <authorList>
            <consortium name="The Broad Institute Genomics Platform"/>
            <consortium name="The Broad Institute Genome Sequencing Center for Infectious Disease"/>
            <person name="Wu L."/>
            <person name="Ma J."/>
        </authorList>
    </citation>
    <scope>NUCLEOTIDE SEQUENCE [LARGE SCALE GENOMIC DNA]</scope>
    <source>
        <strain evidence="2">CGMCC 4.7152</strain>
    </source>
</reference>
<dbReference type="PANTHER" id="PTHR30173">
    <property type="entry name" value="SIGMA 19 FACTOR"/>
    <property type="match status" value="1"/>
</dbReference>
<proteinExistence type="predicted"/>
<dbReference type="RefSeq" id="WP_380119212.1">
    <property type="nucleotide sequence ID" value="NZ_JBHSIU010000039.1"/>
</dbReference>
<evidence type="ECO:0000313" key="2">
    <source>
        <dbReference type="Proteomes" id="UP001595912"/>
    </source>
</evidence>
<keyword evidence="2" id="KW-1185">Reference proteome</keyword>
<gene>
    <name evidence="1" type="ORF">ACFPIJ_28530</name>
</gene>
<dbReference type="SUPFAM" id="SSF54427">
    <property type="entry name" value="NTF2-like"/>
    <property type="match status" value="1"/>
</dbReference>
<name>A0ABV9W3G7_9ACTN</name>
<comment type="caution">
    <text evidence="1">The sequence shown here is derived from an EMBL/GenBank/DDBJ whole genome shotgun (WGS) entry which is preliminary data.</text>
</comment>
<organism evidence="1 2">
    <name type="scientific">Dactylosporangium cerinum</name>
    <dbReference type="NCBI Taxonomy" id="1434730"/>
    <lineage>
        <taxon>Bacteria</taxon>
        <taxon>Bacillati</taxon>
        <taxon>Actinomycetota</taxon>
        <taxon>Actinomycetes</taxon>
        <taxon>Micromonosporales</taxon>
        <taxon>Micromonosporaceae</taxon>
        <taxon>Dactylosporangium</taxon>
    </lineage>
</organism>
<dbReference type="PANTHER" id="PTHR30173:SF43">
    <property type="entry name" value="ECF RNA POLYMERASE SIGMA FACTOR SIGI-RELATED"/>
    <property type="match status" value="1"/>
</dbReference>